<keyword evidence="10" id="KW-0862">Zinc</keyword>
<comment type="catalytic activity">
    <reaction evidence="1">
        <text>S-ubiquitinyl-[E2 ubiquitin-conjugating enzyme]-L-cysteine + [acceptor protein]-L-lysine = [E2 ubiquitin-conjugating enzyme]-L-cysteine + N(6)-ubiquitinyl-[acceptor protein]-L-lysine.</text>
        <dbReference type="EC" id="2.3.2.27"/>
    </reaction>
</comment>
<dbReference type="AlphaFoldDB" id="A0A834SRJ5"/>
<keyword evidence="17" id="KW-1185">Reference proteome</keyword>
<evidence type="ECO:0000256" key="7">
    <source>
        <dbReference type="ARBA" id="ARBA00022723"/>
    </source>
</evidence>
<keyword evidence="5" id="KW-0808">Transferase</keyword>
<dbReference type="EC" id="2.3.2.27" evidence="4"/>
<keyword evidence="11" id="KW-1133">Transmembrane helix</keyword>
<comment type="subcellular location">
    <subcellularLocation>
        <location evidence="2">Membrane</location>
        <topology evidence="2">Single-pass membrane protein</topology>
    </subcellularLocation>
</comment>
<comment type="similarity">
    <text evidence="13">Belongs to the RING-type zinc finger family. ATL subfamily.</text>
</comment>
<evidence type="ECO:0000256" key="10">
    <source>
        <dbReference type="ARBA" id="ARBA00022833"/>
    </source>
</evidence>
<dbReference type="PROSITE" id="PS50089">
    <property type="entry name" value="ZF_RING_2"/>
    <property type="match status" value="1"/>
</dbReference>
<accession>A0A834SRJ5</accession>
<keyword evidence="12" id="KW-0472">Membrane</keyword>
<evidence type="ECO:0000256" key="3">
    <source>
        <dbReference type="ARBA" id="ARBA00004906"/>
    </source>
</evidence>
<name>A0A834SRJ5_9FABA</name>
<reference evidence="16" key="1">
    <citation type="submission" date="2020-09" db="EMBL/GenBank/DDBJ databases">
        <title>Genome-Enabled Discovery of Anthraquinone Biosynthesis in Senna tora.</title>
        <authorList>
            <person name="Kang S.-H."/>
            <person name="Pandey R.P."/>
            <person name="Lee C.-M."/>
            <person name="Sim J.-S."/>
            <person name="Jeong J.-T."/>
            <person name="Choi B.-S."/>
            <person name="Jung M."/>
            <person name="Ginzburg D."/>
            <person name="Zhao K."/>
            <person name="Won S.Y."/>
            <person name="Oh T.-J."/>
            <person name="Yu Y."/>
            <person name="Kim N.-H."/>
            <person name="Lee O.R."/>
            <person name="Lee T.-H."/>
            <person name="Bashyal P."/>
            <person name="Kim T.-S."/>
            <person name="Lee W.-H."/>
            <person name="Kawkins C."/>
            <person name="Kim C.-K."/>
            <person name="Kim J.S."/>
            <person name="Ahn B.O."/>
            <person name="Rhee S.Y."/>
            <person name="Sohng J.K."/>
        </authorList>
    </citation>
    <scope>NUCLEOTIDE SEQUENCE</scope>
    <source>
        <tissue evidence="16">Leaf</tissue>
    </source>
</reference>
<keyword evidence="6" id="KW-0812">Transmembrane</keyword>
<evidence type="ECO:0000259" key="15">
    <source>
        <dbReference type="PROSITE" id="PS50089"/>
    </source>
</evidence>
<feature type="domain" description="RING-type" evidence="15">
    <location>
        <begin position="78"/>
        <end position="120"/>
    </location>
</feature>
<evidence type="ECO:0000256" key="14">
    <source>
        <dbReference type="PROSITE-ProRule" id="PRU00175"/>
    </source>
</evidence>
<evidence type="ECO:0000256" key="9">
    <source>
        <dbReference type="ARBA" id="ARBA00022786"/>
    </source>
</evidence>
<proteinExistence type="inferred from homology"/>
<dbReference type="InterPro" id="IPR013083">
    <property type="entry name" value="Znf_RING/FYVE/PHD"/>
</dbReference>
<gene>
    <name evidence="16" type="ORF">G2W53_038263</name>
</gene>
<dbReference type="OrthoDB" id="8062037at2759"/>
<comment type="caution">
    <text evidence="16">The sequence shown here is derived from an EMBL/GenBank/DDBJ whole genome shotgun (WGS) entry which is preliminary data.</text>
</comment>
<dbReference type="InterPro" id="IPR001841">
    <property type="entry name" value="Znf_RING"/>
</dbReference>
<keyword evidence="8 14" id="KW-0863">Zinc-finger</keyword>
<dbReference type="SMART" id="SM00184">
    <property type="entry name" value="RING"/>
    <property type="match status" value="1"/>
</dbReference>
<dbReference type="PANTHER" id="PTHR45768:SF13">
    <property type="entry name" value="TRANSCRIPTION FACTOR C2H2 FAMILY-RELATED"/>
    <property type="match status" value="1"/>
</dbReference>
<dbReference type="GO" id="GO:0061630">
    <property type="term" value="F:ubiquitin protein ligase activity"/>
    <property type="evidence" value="ECO:0007669"/>
    <property type="project" value="UniProtKB-EC"/>
</dbReference>
<evidence type="ECO:0000256" key="8">
    <source>
        <dbReference type="ARBA" id="ARBA00022771"/>
    </source>
</evidence>
<dbReference type="SUPFAM" id="SSF57850">
    <property type="entry name" value="RING/U-box"/>
    <property type="match status" value="1"/>
</dbReference>
<dbReference type="Proteomes" id="UP000634136">
    <property type="component" value="Unassembled WGS sequence"/>
</dbReference>
<comment type="pathway">
    <text evidence="3">Protein modification; protein ubiquitination.</text>
</comment>
<dbReference type="PANTHER" id="PTHR45768">
    <property type="entry name" value="E3 UBIQUITIN-PROTEIN LIGASE RNF13-LIKE"/>
    <property type="match status" value="1"/>
</dbReference>
<dbReference type="Pfam" id="PF13639">
    <property type="entry name" value="zf-RING_2"/>
    <property type="match status" value="1"/>
</dbReference>
<evidence type="ECO:0000256" key="13">
    <source>
        <dbReference type="ARBA" id="ARBA00024209"/>
    </source>
</evidence>
<dbReference type="GO" id="GO:0016020">
    <property type="term" value="C:membrane"/>
    <property type="evidence" value="ECO:0007669"/>
    <property type="project" value="UniProtKB-SubCell"/>
</dbReference>
<evidence type="ECO:0000313" key="17">
    <source>
        <dbReference type="Proteomes" id="UP000634136"/>
    </source>
</evidence>
<keyword evidence="7" id="KW-0479">Metal-binding</keyword>
<organism evidence="16 17">
    <name type="scientific">Senna tora</name>
    <dbReference type="NCBI Taxonomy" id="362788"/>
    <lineage>
        <taxon>Eukaryota</taxon>
        <taxon>Viridiplantae</taxon>
        <taxon>Streptophyta</taxon>
        <taxon>Embryophyta</taxon>
        <taxon>Tracheophyta</taxon>
        <taxon>Spermatophyta</taxon>
        <taxon>Magnoliopsida</taxon>
        <taxon>eudicotyledons</taxon>
        <taxon>Gunneridae</taxon>
        <taxon>Pentapetalae</taxon>
        <taxon>rosids</taxon>
        <taxon>fabids</taxon>
        <taxon>Fabales</taxon>
        <taxon>Fabaceae</taxon>
        <taxon>Caesalpinioideae</taxon>
        <taxon>Cassia clade</taxon>
        <taxon>Senna</taxon>
    </lineage>
</organism>
<evidence type="ECO:0000256" key="5">
    <source>
        <dbReference type="ARBA" id="ARBA00022679"/>
    </source>
</evidence>
<dbReference type="EMBL" id="JAAIUW010000012">
    <property type="protein sequence ID" value="KAF7806102.1"/>
    <property type="molecule type" value="Genomic_DNA"/>
</dbReference>
<evidence type="ECO:0000256" key="12">
    <source>
        <dbReference type="ARBA" id="ARBA00023136"/>
    </source>
</evidence>
<sequence length="140" mass="15508">MEIVICLILLFLGIAVLVLIHVCMVWRAFGGGSEEQSGGGGGGDGIVRKRMCREELKNLPCFEYKEGKKGGDGSLVDCAVCLESFKVGDLCRFLPMCRHTFHVPCIDSWILNTPICPICRTWVHLIQQVDVSDNVRIQVV</sequence>
<dbReference type="Gene3D" id="3.30.40.10">
    <property type="entry name" value="Zinc/RING finger domain, C3HC4 (zinc finger)"/>
    <property type="match status" value="1"/>
</dbReference>
<evidence type="ECO:0000313" key="16">
    <source>
        <dbReference type="EMBL" id="KAF7806102.1"/>
    </source>
</evidence>
<evidence type="ECO:0000256" key="6">
    <source>
        <dbReference type="ARBA" id="ARBA00022692"/>
    </source>
</evidence>
<evidence type="ECO:0000256" key="1">
    <source>
        <dbReference type="ARBA" id="ARBA00000900"/>
    </source>
</evidence>
<evidence type="ECO:0000256" key="2">
    <source>
        <dbReference type="ARBA" id="ARBA00004167"/>
    </source>
</evidence>
<keyword evidence="9" id="KW-0833">Ubl conjugation pathway</keyword>
<dbReference type="GO" id="GO:0008270">
    <property type="term" value="F:zinc ion binding"/>
    <property type="evidence" value="ECO:0007669"/>
    <property type="project" value="UniProtKB-KW"/>
</dbReference>
<evidence type="ECO:0000256" key="4">
    <source>
        <dbReference type="ARBA" id="ARBA00012483"/>
    </source>
</evidence>
<protein>
    <recommendedName>
        <fullName evidence="4">RING-type E3 ubiquitin transferase</fullName>
        <ecNumber evidence="4">2.3.2.27</ecNumber>
    </recommendedName>
</protein>
<evidence type="ECO:0000256" key="11">
    <source>
        <dbReference type="ARBA" id="ARBA00022989"/>
    </source>
</evidence>